<dbReference type="EMBL" id="KB742617">
    <property type="protein sequence ID" value="EOB06402.1"/>
    <property type="molecule type" value="Genomic_DNA"/>
</dbReference>
<reference evidence="3" key="1">
    <citation type="journal article" date="2013" name="Nat. Genet.">
        <title>The duck genome and transcriptome provide insight into an avian influenza virus reservoir species.</title>
        <authorList>
            <person name="Huang Y."/>
            <person name="Li Y."/>
            <person name="Burt D.W."/>
            <person name="Chen H."/>
            <person name="Zhang Y."/>
            <person name="Qian W."/>
            <person name="Kim H."/>
            <person name="Gan S."/>
            <person name="Zhao Y."/>
            <person name="Li J."/>
            <person name="Yi K."/>
            <person name="Feng H."/>
            <person name="Zhu P."/>
            <person name="Li B."/>
            <person name="Liu Q."/>
            <person name="Fairley S."/>
            <person name="Magor K.E."/>
            <person name="Du Z."/>
            <person name="Hu X."/>
            <person name="Goodman L."/>
            <person name="Tafer H."/>
            <person name="Vignal A."/>
            <person name="Lee T."/>
            <person name="Kim K.W."/>
            <person name="Sheng Z."/>
            <person name="An Y."/>
            <person name="Searle S."/>
            <person name="Herrero J."/>
            <person name="Groenen M.A."/>
            <person name="Crooijmans R.P."/>
            <person name="Faraut T."/>
            <person name="Cai Q."/>
            <person name="Webster R.G."/>
            <person name="Aldridge J.R."/>
            <person name="Warren W.C."/>
            <person name="Bartschat S."/>
            <person name="Kehr S."/>
            <person name="Marz M."/>
            <person name="Stadler P.F."/>
            <person name="Smith J."/>
            <person name="Kraus R.H."/>
            <person name="Zhao Y."/>
            <person name="Ren L."/>
            <person name="Fei J."/>
            <person name="Morisson M."/>
            <person name="Kaiser P."/>
            <person name="Griffin D.K."/>
            <person name="Rao M."/>
            <person name="Pitel F."/>
            <person name="Wang J."/>
            <person name="Li N."/>
        </authorList>
    </citation>
    <scope>NUCLEOTIDE SEQUENCE [LARGE SCALE GENOMIC DNA]</scope>
</reference>
<name>R0K9B6_ANAPL</name>
<protein>
    <submittedName>
        <fullName evidence="2">Uncharacterized protein</fullName>
    </submittedName>
</protein>
<keyword evidence="3" id="KW-1185">Reference proteome</keyword>
<dbReference type="AlphaFoldDB" id="R0K9B6"/>
<dbReference type="Proteomes" id="UP000296049">
    <property type="component" value="Unassembled WGS sequence"/>
</dbReference>
<sequence length="150" mass="16764">MPSLALPAKDTVIAPAYMYVHVAHALFPAPLKKETACFTHCPEHLYFCTPEPFRSPPPAGSQGFKDSTGYQKRRPRSVGQGSDLRDPDIVSWIVRLRYTGKYPEKPRLCKDFLWLLCSAVYWKGTAYQFPVKEVLSLSASLTVAIGTDSL</sequence>
<feature type="region of interest" description="Disordered" evidence="1">
    <location>
        <begin position="55"/>
        <end position="82"/>
    </location>
</feature>
<organism evidence="2 3">
    <name type="scientific">Anas platyrhynchos</name>
    <name type="common">Mallard</name>
    <name type="synonym">Anas boschas</name>
    <dbReference type="NCBI Taxonomy" id="8839"/>
    <lineage>
        <taxon>Eukaryota</taxon>
        <taxon>Metazoa</taxon>
        <taxon>Chordata</taxon>
        <taxon>Craniata</taxon>
        <taxon>Vertebrata</taxon>
        <taxon>Euteleostomi</taxon>
        <taxon>Archelosauria</taxon>
        <taxon>Archosauria</taxon>
        <taxon>Dinosauria</taxon>
        <taxon>Saurischia</taxon>
        <taxon>Theropoda</taxon>
        <taxon>Coelurosauria</taxon>
        <taxon>Aves</taxon>
        <taxon>Neognathae</taxon>
        <taxon>Galloanserae</taxon>
        <taxon>Anseriformes</taxon>
        <taxon>Anatidae</taxon>
        <taxon>Anatinae</taxon>
        <taxon>Anas</taxon>
    </lineage>
</organism>
<gene>
    <name evidence="2" type="ORF">Anapl_04020</name>
</gene>
<proteinExistence type="predicted"/>
<evidence type="ECO:0000313" key="3">
    <source>
        <dbReference type="Proteomes" id="UP000296049"/>
    </source>
</evidence>
<evidence type="ECO:0000313" key="2">
    <source>
        <dbReference type="EMBL" id="EOB06402.1"/>
    </source>
</evidence>
<evidence type="ECO:0000256" key="1">
    <source>
        <dbReference type="SAM" id="MobiDB-lite"/>
    </source>
</evidence>
<accession>R0K9B6</accession>